<proteinExistence type="predicted"/>
<dbReference type="Proteomes" id="UP000580250">
    <property type="component" value="Unassembled WGS sequence"/>
</dbReference>
<protein>
    <submittedName>
        <fullName evidence="1">Uncharacterized protein</fullName>
    </submittedName>
</protein>
<dbReference type="AlphaFoldDB" id="A0A6V7VY21"/>
<evidence type="ECO:0000313" key="1">
    <source>
        <dbReference type="EMBL" id="CAD2179709.1"/>
    </source>
</evidence>
<accession>A0A6V7VY21</accession>
<organism evidence="1 2">
    <name type="scientific">Meloidogyne enterolobii</name>
    <name type="common">Root-knot nematode worm</name>
    <name type="synonym">Meloidogyne mayaguensis</name>
    <dbReference type="NCBI Taxonomy" id="390850"/>
    <lineage>
        <taxon>Eukaryota</taxon>
        <taxon>Metazoa</taxon>
        <taxon>Ecdysozoa</taxon>
        <taxon>Nematoda</taxon>
        <taxon>Chromadorea</taxon>
        <taxon>Rhabditida</taxon>
        <taxon>Tylenchina</taxon>
        <taxon>Tylenchomorpha</taxon>
        <taxon>Tylenchoidea</taxon>
        <taxon>Meloidogynidae</taxon>
        <taxon>Meloidogyninae</taxon>
        <taxon>Meloidogyne</taxon>
    </lineage>
</organism>
<reference evidence="1 2" key="1">
    <citation type="submission" date="2020-08" db="EMBL/GenBank/DDBJ databases">
        <authorList>
            <person name="Koutsovoulos G."/>
            <person name="Danchin GJ E."/>
        </authorList>
    </citation>
    <scope>NUCLEOTIDE SEQUENCE [LARGE SCALE GENOMIC DNA]</scope>
</reference>
<sequence length="84" mass="9652">MQSTNSTLEIKNNKNNNCLDNEQTFDNNEIGLSTNLISSNNMAILIHPKKNSNEDIIPSSTYRWFLSYRMMTASMLCLCFARQI</sequence>
<evidence type="ECO:0000313" key="2">
    <source>
        <dbReference type="Proteomes" id="UP000580250"/>
    </source>
</evidence>
<gene>
    <name evidence="1" type="ORF">MENT_LOCUS31723</name>
</gene>
<comment type="caution">
    <text evidence="1">The sequence shown here is derived from an EMBL/GenBank/DDBJ whole genome shotgun (WGS) entry which is preliminary data.</text>
</comment>
<name>A0A6V7VY21_MELEN</name>
<dbReference type="EMBL" id="CAJEWN010000350">
    <property type="protein sequence ID" value="CAD2179709.1"/>
    <property type="molecule type" value="Genomic_DNA"/>
</dbReference>